<evidence type="ECO:0000313" key="2">
    <source>
        <dbReference type="Proteomes" id="UP000001882"/>
    </source>
</evidence>
<reference evidence="2" key="3">
    <citation type="journal article" date="2011" name="PLoS ONE">
        <title>Genome sequence of a mesophilic hydrogenotrophic methanogen Methanocella paludicola, the first cultivated representative of the order Methanocellales.</title>
        <authorList>
            <person name="Sakai S."/>
            <person name="Takaki Y."/>
            <person name="Shimamura S."/>
            <person name="Sekine M."/>
            <person name="Tajima T."/>
            <person name="Kosugi H."/>
            <person name="Ichikawa N."/>
            <person name="Tasumi E."/>
            <person name="Hiraki A.T."/>
            <person name="Shimizu A."/>
            <person name="Kato Y."/>
            <person name="Nishiko R."/>
            <person name="Mori K."/>
            <person name="Fujita N."/>
            <person name="Imachi H."/>
            <person name="Takai K."/>
        </authorList>
    </citation>
    <scope>NUCLEOTIDE SEQUENCE [LARGE SCALE GENOMIC DNA]</scope>
    <source>
        <strain evidence="2">DSM 17711 / JCM 13418 / NBRC 101707 / SANAE</strain>
    </source>
</reference>
<evidence type="ECO:0008006" key="3">
    <source>
        <dbReference type="Google" id="ProtNLM"/>
    </source>
</evidence>
<organism evidence="1 2">
    <name type="scientific">Methanocella paludicola (strain DSM 17711 / JCM 13418 / NBRC 101707 / SANAE)</name>
    <dbReference type="NCBI Taxonomy" id="304371"/>
    <lineage>
        <taxon>Archaea</taxon>
        <taxon>Methanobacteriati</taxon>
        <taxon>Methanobacteriota</taxon>
        <taxon>Stenosarchaea group</taxon>
        <taxon>Methanomicrobia</taxon>
        <taxon>Methanocellales</taxon>
        <taxon>Methanocellaceae</taxon>
        <taxon>Methanocella</taxon>
    </lineage>
</organism>
<dbReference type="AlphaFoldDB" id="D1YX56"/>
<dbReference type="PATRIC" id="fig|304371.9.peg.985"/>
<protein>
    <recommendedName>
        <fullName evidence="3">Nucleotidyltransferase</fullName>
    </recommendedName>
</protein>
<dbReference type="eggNOG" id="arCOG06564">
    <property type="taxonomic scope" value="Archaea"/>
</dbReference>
<dbReference type="RefSeq" id="WP_012899707.1">
    <property type="nucleotide sequence ID" value="NC_013665.1"/>
</dbReference>
<dbReference type="InParanoid" id="D1YX56"/>
<dbReference type="STRING" id="304371.MCP_0956"/>
<gene>
    <name evidence="1" type="ordered locus">MCP_0956</name>
</gene>
<evidence type="ECO:0000313" key="1">
    <source>
        <dbReference type="EMBL" id="BAI61028.1"/>
    </source>
</evidence>
<name>D1YX56_METPS</name>
<accession>D1YX56</accession>
<dbReference type="OrthoDB" id="146522at2157"/>
<dbReference type="Proteomes" id="UP000001882">
    <property type="component" value="Chromosome"/>
</dbReference>
<proteinExistence type="predicted"/>
<reference evidence="1 2" key="1">
    <citation type="journal article" date="2007" name="Appl. Environ. Microbiol.">
        <title>Isolation of key methanogens for global methane emission from rice paddy fields: a novel isolate affiliated with the clone cluster rice cluster I.</title>
        <authorList>
            <person name="Sakai S."/>
            <person name="Imachi H."/>
            <person name="Sekiguchi Y."/>
            <person name="Ohashi A."/>
            <person name="Harada H."/>
            <person name="Kamagata Y."/>
        </authorList>
    </citation>
    <scope>NUCLEOTIDE SEQUENCE [LARGE SCALE GENOMIC DNA]</scope>
    <source>
        <strain evidence="2">DSM 17711 / JCM 13418 / NBRC 101707 / SANAE</strain>
    </source>
</reference>
<sequence>MQPYDVDPRIFDISLDELDMILRWIKEREGRKGIQNTFLVGGWAVYAYNDTLKSIDIDLITNSETRSSLKHFLTSEREYEPYTDESGTSVFKRTDYGEIIIDFGTTSDPCNFLGRPEELSFDEIVGRYKEIPVRSVSARIPERTLLLLYKLKATHDRRYRIENGLYRDMDWGRGKLVKDYADVLALIDPGHGGRDIDLYYLGEKLAGLSFLREHLAGIPEQATSIERYGKLGRNEVNMLIRNLLSQV</sequence>
<dbReference type="GeneID" id="8680982"/>
<dbReference type="KEGG" id="mpd:MCP_0956"/>
<dbReference type="EMBL" id="AP011532">
    <property type="protein sequence ID" value="BAI61028.1"/>
    <property type="molecule type" value="Genomic_DNA"/>
</dbReference>
<reference evidence="1 2" key="2">
    <citation type="journal article" date="2008" name="Int. J. Syst. Evol. Microbiol.">
        <title>Methanocella paludicola gen. nov., sp. nov., a methane-producing archaeon, the first isolate of the lineage 'Rice Cluster I', and proposal of the new archaeal order Methanocellales ord. nov.</title>
        <authorList>
            <person name="Sakai S."/>
            <person name="Imachi H."/>
            <person name="Hanada S."/>
            <person name="Ohashi A."/>
            <person name="Harada H."/>
            <person name="Kamagata Y."/>
        </authorList>
    </citation>
    <scope>NUCLEOTIDE SEQUENCE [LARGE SCALE GENOMIC DNA]</scope>
    <source>
        <strain evidence="2">DSM 17711 / JCM 13418 / NBRC 101707 / SANAE</strain>
    </source>
</reference>
<keyword evidence="2" id="KW-1185">Reference proteome</keyword>